<dbReference type="Proteomes" id="UP000006729">
    <property type="component" value="Chromosome 13"/>
</dbReference>
<organism evidence="1 2">
    <name type="scientific">Populus trichocarpa</name>
    <name type="common">Western balsam poplar</name>
    <name type="synonym">Populus balsamifera subsp. trichocarpa</name>
    <dbReference type="NCBI Taxonomy" id="3694"/>
    <lineage>
        <taxon>Eukaryota</taxon>
        <taxon>Viridiplantae</taxon>
        <taxon>Streptophyta</taxon>
        <taxon>Embryophyta</taxon>
        <taxon>Tracheophyta</taxon>
        <taxon>Spermatophyta</taxon>
        <taxon>Magnoliopsida</taxon>
        <taxon>eudicotyledons</taxon>
        <taxon>Gunneridae</taxon>
        <taxon>Pentapetalae</taxon>
        <taxon>rosids</taxon>
        <taxon>fabids</taxon>
        <taxon>Malpighiales</taxon>
        <taxon>Salicaceae</taxon>
        <taxon>Saliceae</taxon>
        <taxon>Populus</taxon>
    </lineage>
</organism>
<protein>
    <submittedName>
        <fullName evidence="1">Uncharacterized protein</fullName>
    </submittedName>
</protein>
<keyword evidence="2" id="KW-1185">Reference proteome</keyword>
<sequence>MMCSCLHLCHYVVFLMAMREEKTKHNSLGFGKKEEGAPDCCSYQSWRL</sequence>
<dbReference type="AlphaFoldDB" id="A0A3N7FY46"/>
<proteinExistence type="predicted"/>
<reference evidence="1 2" key="1">
    <citation type="journal article" date="2006" name="Science">
        <title>The genome of black cottonwood, Populus trichocarpa (Torr. &amp; Gray).</title>
        <authorList>
            <person name="Tuskan G.A."/>
            <person name="Difazio S."/>
            <person name="Jansson S."/>
            <person name="Bohlmann J."/>
            <person name="Grigoriev I."/>
            <person name="Hellsten U."/>
            <person name="Putnam N."/>
            <person name="Ralph S."/>
            <person name="Rombauts S."/>
            <person name="Salamov A."/>
            <person name="Schein J."/>
            <person name="Sterck L."/>
            <person name="Aerts A."/>
            <person name="Bhalerao R.R."/>
            <person name="Bhalerao R.P."/>
            <person name="Blaudez D."/>
            <person name="Boerjan W."/>
            <person name="Brun A."/>
            <person name="Brunner A."/>
            <person name="Busov V."/>
            <person name="Campbell M."/>
            <person name="Carlson J."/>
            <person name="Chalot M."/>
            <person name="Chapman J."/>
            <person name="Chen G.L."/>
            <person name="Cooper D."/>
            <person name="Coutinho P.M."/>
            <person name="Couturier J."/>
            <person name="Covert S."/>
            <person name="Cronk Q."/>
            <person name="Cunningham R."/>
            <person name="Davis J."/>
            <person name="Degroeve S."/>
            <person name="Dejardin A."/>
            <person name="Depamphilis C."/>
            <person name="Detter J."/>
            <person name="Dirks B."/>
            <person name="Dubchak I."/>
            <person name="Duplessis S."/>
            <person name="Ehlting J."/>
            <person name="Ellis B."/>
            <person name="Gendler K."/>
            <person name="Goodstein D."/>
            <person name="Gribskov M."/>
            <person name="Grimwood J."/>
            <person name="Groover A."/>
            <person name="Gunter L."/>
            <person name="Hamberger B."/>
            <person name="Heinze B."/>
            <person name="Helariutta Y."/>
            <person name="Henrissat B."/>
            <person name="Holligan D."/>
            <person name="Holt R."/>
            <person name="Huang W."/>
            <person name="Islam-Faridi N."/>
            <person name="Jones S."/>
            <person name="Jones-Rhoades M."/>
            <person name="Jorgensen R."/>
            <person name="Joshi C."/>
            <person name="Kangasjarvi J."/>
            <person name="Karlsson J."/>
            <person name="Kelleher C."/>
            <person name="Kirkpatrick R."/>
            <person name="Kirst M."/>
            <person name="Kohler A."/>
            <person name="Kalluri U."/>
            <person name="Larimer F."/>
            <person name="Leebens-Mack J."/>
            <person name="Leple J.C."/>
            <person name="Locascio P."/>
            <person name="Lou Y."/>
            <person name="Lucas S."/>
            <person name="Martin F."/>
            <person name="Montanini B."/>
            <person name="Napoli C."/>
            <person name="Nelson D.R."/>
            <person name="Nelson C."/>
            <person name="Nieminen K."/>
            <person name="Nilsson O."/>
            <person name="Pereda V."/>
            <person name="Peter G."/>
            <person name="Philippe R."/>
            <person name="Pilate G."/>
            <person name="Poliakov A."/>
            <person name="Razumovskaya J."/>
            <person name="Richardson P."/>
            <person name="Rinaldi C."/>
            <person name="Ritland K."/>
            <person name="Rouze P."/>
            <person name="Ryaboy D."/>
            <person name="Schmutz J."/>
            <person name="Schrader J."/>
            <person name="Segerman B."/>
            <person name="Shin H."/>
            <person name="Siddiqui A."/>
            <person name="Sterky F."/>
            <person name="Terry A."/>
            <person name="Tsai C.J."/>
            <person name="Uberbacher E."/>
            <person name="Unneberg P."/>
            <person name="Vahala J."/>
            <person name="Wall K."/>
            <person name="Wessler S."/>
            <person name="Yang G."/>
            <person name="Yin T."/>
            <person name="Douglas C."/>
            <person name="Marra M."/>
            <person name="Sandberg G."/>
            <person name="Van de Peer Y."/>
            <person name="Rokhsar D."/>
        </authorList>
    </citation>
    <scope>NUCLEOTIDE SEQUENCE [LARGE SCALE GENOMIC DNA]</scope>
    <source>
        <strain evidence="2">cv. Nisqually</strain>
    </source>
</reference>
<gene>
    <name evidence="1" type="ORF">POPTR_013G038201</name>
</gene>
<evidence type="ECO:0000313" key="1">
    <source>
        <dbReference type="EMBL" id="RQO98955.1"/>
    </source>
</evidence>
<name>A0A3N7FY46_POPTR</name>
<evidence type="ECO:0000313" key="2">
    <source>
        <dbReference type="Proteomes" id="UP000006729"/>
    </source>
</evidence>
<dbReference type="EMBL" id="CM009302">
    <property type="protein sequence ID" value="RQO98955.1"/>
    <property type="molecule type" value="Genomic_DNA"/>
</dbReference>
<dbReference type="InParanoid" id="A0A3N7FY46"/>
<accession>A0A3N7FY46</accession>